<dbReference type="GO" id="GO:0072546">
    <property type="term" value="C:EMC complex"/>
    <property type="evidence" value="ECO:0007669"/>
    <property type="project" value="InterPro"/>
</dbReference>
<evidence type="ECO:0000313" key="1">
    <source>
        <dbReference type="EMBL" id="VDP89417.1"/>
    </source>
</evidence>
<gene>
    <name evidence="1" type="ORF">ECPE_LOCUS12170</name>
</gene>
<dbReference type="WBParaSite" id="ECPE_0001220401-mRNA-1">
    <property type="protein sequence ID" value="ECPE_0001220401-mRNA-1"/>
    <property type="gene ID" value="ECPE_0001220401"/>
</dbReference>
<dbReference type="Pfam" id="PF03665">
    <property type="entry name" value="UPF0172"/>
    <property type="match status" value="1"/>
</dbReference>
<evidence type="ECO:0000313" key="2">
    <source>
        <dbReference type="Proteomes" id="UP000272942"/>
    </source>
</evidence>
<proteinExistence type="predicted"/>
<evidence type="ECO:0000313" key="3">
    <source>
        <dbReference type="WBParaSite" id="ECPE_0001220401-mRNA-1"/>
    </source>
</evidence>
<dbReference type="AlphaFoldDB" id="A0A183AYY3"/>
<organism evidence="3">
    <name type="scientific">Echinostoma caproni</name>
    <dbReference type="NCBI Taxonomy" id="27848"/>
    <lineage>
        <taxon>Eukaryota</taxon>
        <taxon>Metazoa</taxon>
        <taxon>Spiralia</taxon>
        <taxon>Lophotrochozoa</taxon>
        <taxon>Platyhelminthes</taxon>
        <taxon>Trematoda</taxon>
        <taxon>Digenea</taxon>
        <taxon>Plagiorchiida</taxon>
        <taxon>Echinostomata</taxon>
        <taxon>Echinostomatoidea</taxon>
        <taxon>Echinostomatidae</taxon>
        <taxon>Echinostoma</taxon>
    </lineage>
</organism>
<dbReference type="PANTHER" id="PTHR12941:SF10">
    <property type="entry name" value="ER MEMBRANE PROTEIN COMPLEX SUBUNIT 8_9 HOMOLOG"/>
    <property type="match status" value="1"/>
</dbReference>
<dbReference type="OrthoDB" id="194468at2759"/>
<dbReference type="CDD" id="cd08060">
    <property type="entry name" value="MPN_UPF0172"/>
    <property type="match status" value="1"/>
</dbReference>
<sequence length="181" mass="20386">MILHAAKHPETAVNGVVLCQQQDGLRIVVTDYIPYFHSPLTLAPMLEVALHQTEAYCSTKNLRICGYFQANEHSHDNVPTVFACKIADKIHDKSGPACLVMLRNDRLYPPRNDCFAVYTLNQDKWSEAKYTMDPEVVSGLADLLKGDLSREICDFDDHLNDVKLDYFNVKLSSHIAVSTCD</sequence>
<accession>A0A183AYY3</accession>
<protein>
    <submittedName>
        <fullName evidence="3">MPN domain-containing protein</fullName>
    </submittedName>
</protein>
<keyword evidence="2" id="KW-1185">Reference proteome</keyword>
<reference evidence="3" key="1">
    <citation type="submission" date="2016-06" db="UniProtKB">
        <authorList>
            <consortium name="WormBaseParasite"/>
        </authorList>
    </citation>
    <scope>IDENTIFICATION</scope>
</reference>
<dbReference type="InterPro" id="IPR005366">
    <property type="entry name" value="EMC8/9"/>
</dbReference>
<dbReference type="EMBL" id="UZAN01052304">
    <property type="protein sequence ID" value="VDP89417.1"/>
    <property type="molecule type" value="Genomic_DNA"/>
</dbReference>
<dbReference type="PANTHER" id="PTHR12941">
    <property type="entry name" value="ER MEMBRANE PROTEIN COMPLEX"/>
    <property type="match status" value="1"/>
</dbReference>
<reference evidence="1 2" key="2">
    <citation type="submission" date="2018-11" db="EMBL/GenBank/DDBJ databases">
        <authorList>
            <consortium name="Pathogen Informatics"/>
        </authorList>
    </citation>
    <scope>NUCLEOTIDE SEQUENCE [LARGE SCALE GENOMIC DNA]</scope>
    <source>
        <strain evidence="1 2">Egypt</strain>
    </source>
</reference>
<name>A0A183AYY3_9TREM</name>
<dbReference type="Proteomes" id="UP000272942">
    <property type="component" value="Unassembled WGS sequence"/>
</dbReference>